<dbReference type="OrthoDB" id="9808744at2"/>
<comment type="function">
    <text evidence="1">Toxic component of a type II toxin-antitoxin (TA) system.</text>
</comment>
<dbReference type="HOGENOM" id="CLU_121823_2_1_12"/>
<dbReference type="InterPro" id="IPR011067">
    <property type="entry name" value="Plasmid_toxin/cell-grow_inhib"/>
</dbReference>
<accession>F5YFL3</accession>
<dbReference type="STRING" id="545695.TREAZ_0064"/>
<dbReference type="Pfam" id="PF02452">
    <property type="entry name" value="PemK_toxin"/>
    <property type="match status" value="1"/>
</dbReference>
<evidence type="ECO:0000313" key="3">
    <source>
        <dbReference type="Proteomes" id="UP000009222"/>
    </source>
</evidence>
<dbReference type="GO" id="GO:0003677">
    <property type="term" value="F:DNA binding"/>
    <property type="evidence" value="ECO:0007669"/>
    <property type="project" value="InterPro"/>
</dbReference>
<sequence length="115" mass="12917">MKQGEIWQVSLDPTLGAEMKKTRPALIINDNAMGKLPLKVIVPITDWKEHYRIAPWMVKIEPRPDNGLVKTSSIDCFQIRSVSEERLINYLGAITTDEILQVQEGISKVIGMGKA</sequence>
<dbReference type="PANTHER" id="PTHR33988">
    <property type="entry name" value="ENDORIBONUCLEASE MAZF-RELATED"/>
    <property type="match status" value="1"/>
</dbReference>
<keyword evidence="1" id="KW-0255">Endonuclease</keyword>
<dbReference type="PANTHER" id="PTHR33988:SF1">
    <property type="entry name" value="ENDORIBONUCLEASE MAZF7-RELATED"/>
    <property type="match status" value="1"/>
</dbReference>
<organism evidence="2 3">
    <name type="scientific">Leadbettera azotonutricia (strain ATCC BAA-888 / DSM 13862 / ZAS-9)</name>
    <name type="common">Treponema azotonutricium</name>
    <dbReference type="NCBI Taxonomy" id="545695"/>
    <lineage>
        <taxon>Bacteria</taxon>
        <taxon>Pseudomonadati</taxon>
        <taxon>Spirochaetota</taxon>
        <taxon>Spirochaetia</taxon>
        <taxon>Spirochaetales</taxon>
        <taxon>Breznakiellaceae</taxon>
        <taxon>Leadbettera</taxon>
    </lineage>
</organism>
<gene>
    <name evidence="2" type="ordered locus">TREAZ_0064</name>
</gene>
<protein>
    <recommendedName>
        <fullName evidence="1">mRNA interferase</fullName>
        <ecNumber evidence="1">3.1.-.-</ecNumber>
    </recommendedName>
</protein>
<dbReference type="RefSeq" id="WP_015711858.1">
    <property type="nucleotide sequence ID" value="NC_015577.1"/>
</dbReference>
<dbReference type="InParanoid" id="F5YFL3"/>
<evidence type="ECO:0000313" key="2">
    <source>
        <dbReference type="EMBL" id="AEF80068.1"/>
    </source>
</evidence>
<keyword evidence="3" id="KW-1185">Reference proteome</keyword>
<dbReference type="EMBL" id="CP001841">
    <property type="protein sequence ID" value="AEF80068.1"/>
    <property type="molecule type" value="Genomic_DNA"/>
</dbReference>
<dbReference type="GO" id="GO:0016075">
    <property type="term" value="P:rRNA catabolic process"/>
    <property type="evidence" value="ECO:0007669"/>
    <property type="project" value="TreeGrafter"/>
</dbReference>
<dbReference type="GO" id="GO:0004521">
    <property type="term" value="F:RNA endonuclease activity"/>
    <property type="evidence" value="ECO:0007669"/>
    <property type="project" value="TreeGrafter"/>
</dbReference>
<dbReference type="InterPro" id="IPR003477">
    <property type="entry name" value="PemK-like"/>
</dbReference>
<dbReference type="PIRSF" id="PIRSF033490">
    <property type="entry name" value="MazF"/>
    <property type="match status" value="1"/>
</dbReference>
<dbReference type="EC" id="3.1.-.-" evidence="1"/>
<dbReference type="Gene3D" id="2.30.30.110">
    <property type="match status" value="1"/>
</dbReference>
<dbReference type="SUPFAM" id="SSF50118">
    <property type="entry name" value="Cell growth inhibitor/plasmid maintenance toxic component"/>
    <property type="match status" value="1"/>
</dbReference>
<reference evidence="2 3" key="2">
    <citation type="journal article" date="2011" name="ISME J.">
        <title>RNA-seq reveals cooperative metabolic interactions between two termite-gut spirochete species in co-culture.</title>
        <authorList>
            <person name="Rosenthal A.Z."/>
            <person name="Matson E.G."/>
            <person name="Eldar A."/>
            <person name="Leadbetter J.R."/>
        </authorList>
    </citation>
    <scope>NUCLEOTIDE SEQUENCE [LARGE SCALE GENOMIC DNA]</scope>
    <source>
        <strain evidence="3">ATCC BAA-888 / DSM 13862 / ZAS-9</strain>
    </source>
</reference>
<dbReference type="eggNOG" id="COG2337">
    <property type="taxonomic scope" value="Bacteria"/>
</dbReference>
<dbReference type="GO" id="GO:0016787">
    <property type="term" value="F:hydrolase activity"/>
    <property type="evidence" value="ECO:0007669"/>
    <property type="project" value="UniProtKB-KW"/>
</dbReference>
<evidence type="ECO:0000256" key="1">
    <source>
        <dbReference type="PIRNR" id="PIRNR033490"/>
    </source>
</evidence>
<keyword evidence="1" id="KW-0540">Nuclease</keyword>
<dbReference type="KEGG" id="taz:TREAZ_0064"/>
<dbReference type="AlphaFoldDB" id="F5YFL3"/>
<keyword evidence="1" id="KW-0378">Hydrolase</keyword>
<name>F5YFL3_LEAAZ</name>
<comment type="similarity">
    <text evidence="1">Belongs to the PemK/MazF family.</text>
</comment>
<dbReference type="Proteomes" id="UP000009222">
    <property type="component" value="Chromosome"/>
</dbReference>
<reference evidence="3" key="1">
    <citation type="submission" date="2009-12" db="EMBL/GenBank/DDBJ databases">
        <title>Complete sequence of Treponema azotonutricium strain ZAS-9.</title>
        <authorList>
            <person name="Tetu S.G."/>
            <person name="Matson E."/>
            <person name="Ren Q."/>
            <person name="Seshadri R."/>
            <person name="Elbourne L."/>
            <person name="Hassan K.A."/>
            <person name="Durkin A."/>
            <person name="Radune D."/>
            <person name="Mohamoud Y."/>
            <person name="Shay R."/>
            <person name="Jin S."/>
            <person name="Zhang X."/>
            <person name="Lucey K."/>
            <person name="Ballor N.R."/>
            <person name="Ottesen E."/>
            <person name="Rosenthal R."/>
            <person name="Allen A."/>
            <person name="Leadbetter J.R."/>
            <person name="Paulsen I.T."/>
        </authorList>
    </citation>
    <scope>NUCLEOTIDE SEQUENCE [LARGE SCALE GENOMIC DNA]</scope>
    <source>
        <strain evidence="3">ATCC BAA-888 / DSM 13862 / ZAS-9</strain>
    </source>
</reference>
<proteinExistence type="inferred from homology"/>
<dbReference type="GO" id="GO:0006402">
    <property type="term" value="P:mRNA catabolic process"/>
    <property type="evidence" value="ECO:0007669"/>
    <property type="project" value="TreeGrafter"/>
</dbReference>